<protein>
    <recommendedName>
        <fullName evidence="3">YbjN domain-containing protein</fullName>
    </recommendedName>
</protein>
<reference evidence="2" key="1">
    <citation type="journal article" date="2019" name="Int. J. Syst. Evol. Microbiol.">
        <title>The Global Catalogue of Microorganisms (GCM) 10K type strain sequencing project: providing services to taxonomists for standard genome sequencing and annotation.</title>
        <authorList>
            <consortium name="The Broad Institute Genomics Platform"/>
            <consortium name="The Broad Institute Genome Sequencing Center for Infectious Disease"/>
            <person name="Wu L."/>
            <person name="Ma J."/>
        </authorList>
    </citation>
    <scope>NUCLEOTIDE SEQUENCE [LARGE SCALE GENOMIC DNA]</scope>
    <source>
        <strain evidence="2">CGMCC 1.15772</strain>
    </source>
</reference>
<organism evidence="1 2">
    <name type="scientific">Deinococcus lacus</name>
    <dbReference type="NCBI Taxonomy" id="392561"/>
    <lineage>
        <taxon>Bacteria</taxon>
        <taxon>Thermotogati</taxon>
        <taxon>Deinococcota</taxon>
        <taxon>Deinococci</taxon>
        <taxon>Deinococcales</taxon>
        <taxon>Deinococcaceae</taxon>
        <taxon>Deinococcus</taxon>
    </lineage>
</organism>
<dbReference type="RefSeq" id="WP_380082037.1">
    <property type="nucleotide sequence ID" value="NZ_JBHSWD010000001.1"/>
</dbReference>
<evidence type="ECO:0008006" key="3">
    <source>
        <dbReference type="Google" id="ProtNLM"/>
    </source>
</evidence>
<accession>A0ABW1Y9Q0</accession>
<gene>
    <name evidence="1" type="ORF">ACFP81_02615</name>
</gene>
<keyword evidence="2" id="KW-1185">Reference proteome</keyword>
<evidence type="ECO:0000313" key="2">
    <source>
        <dbReference type="Proteomes" id="UP001596297"/>
    </source>
</evidence>
<name>A0ABW1Y9Q0_9DEIO</name>
<comment type="caution">
    <text evidence="1">The sequence shown here is derived from an EMBL/GenBank/DDBJ whole genome shotgun (WGS) entry which is preliminary data.</text>
</comment>
<dbReference type="Proteomes" id="UP001596297">
    <property type="component" value="Unassembled WGS sequence"/>
</dbReference>
<dbReference type="EMBL" id="JBHSWD010000001">
    <property type="protein sequence ID" value="MFC6591031.1"/>
    <property type="molecule type" value="Genomic_DNA"/>
</dbReference>
<proteinExistence type="predicted"/>
<evidence type="ECO:0000313" key="1">
    <source>
        <dbReference type="EMBL" id="MFC6591031.1"/>
    </source>
</evidence>
<sequence length="159" mass="17259">MTLPASALEQVVSALSAHGHQAEQLEGGAALIQCGEHQVALFTSDGEYGGVVVRLHLNLDLYVEEEALPDILMGINLMNQGFDYGHLVVDPLDDVEDAEPDFGLPPENLTFAVLGRAALWLPNLEAPELRRLTAHLDHFIQEMTEAIEQTLHGSRGLSA</sequence>